<evidence type="ECO:0000313" key="8">
    <source>
        <dbReference type="Proteomes" id="UP001371218"/>
    </source>
</evidence>
<dbReference type="EMBL" id="JBBUTG010000010">
    <property type="protein sequence ID" value="MEK8032474.1"/>
    <property type="molecule type" value="Genomic_DNA"/>
</dbReference>
<evidence type="ECO:0000256" key="4">
    <source>
        <dbReference type="ARBA" id="ARBA00022989"/>
    </source>
</evidence>
<proteinExistence type="predicted"/>
<feature type="transmembrane region" description="Helical" evidence="6">
    <location>
        <begin position="167"/>
        <end position="188"/>
    </location>
</feature>
<dbReference type="RefSeq" id="WP_341426885.1">
    <property type="nucleotide sequence ID" value="NZ_JBBUTG010000010.1"/>
</dbReference>
<comment type="subcellular location">
    <subcellularLocation>
        <location evidence="1">Cell membrane</location>
        <topology evidence="1">Multi-pass membrane protein</topology>
    </subcellularLocation>
</comment>
<comment type="caution">
    <text evidence="7">The sequence shown here is derived from an EMBL/GenBank/DDBJ whole genome shotgun (WGS) entry which is preliminary data.</text>
</comment>
<keyword evidence="8" id="KW-1185">Reference proteome</keyword>
<feature type="transmembrane region" description="Helical" evidence="6">
    <location>
        <begin position="84"/>
        <end position="106"/>
    </location>
</feature>
<dbReference type="Proteomes" id="UP001371218">
    <property type="component" value="Unassembled WGS sequence"/>
</dbReference>
<feature type="transmembrane region" description="Helical" evidence="6">
    <location>
        <begin position="20"/>
        <end position="43"/>
    </location>
</feature>
<accession>A0ABU9BTM9</accession>
<reference evidence="7 8" key="1">
    <citation type="submission" date="2024-04" db="EMBL/GenBank/DDBJ databases">
        <title>Novel species of the genus Ideonella isolated from streams.</title>
        <authorList>
            <person name="Lu H."/>
        </authorList>
    </citation>
    <scope>NUCLEOTIDE SEQUENCE [LARGE SCALE GENOMIC DNA]</scope>
    <source>
        <strain evidence="7 8">DXS29W</strain>
    </source>
</reference>
<evidence type="ECO:0000313" key="7">
    <source>
        <dbReference type="EMBL" id="MEK8032474.1"/>
    </source>
</evidence>
<protein>
    <submittedName>
        <fullName evidence="7">YihY family inner membrane protein</fullName>
    </submittedName>
</protein>
<evidence type="ECO:0000256" key="2">
    <source>
        <dbReference type="ARBA" id="ARBA00022475"/>
    </source>
</evidence>
<keyword evidence="5 6" id="KW-0472">Membrane</keyword>
<sequence length="277" mass="30248">MFSLIRTVVRRARQERLAQVAGSLTFTTVLSIVPFLTVAFALFTRFPVFRRFEGAIEEHLLKGLLPSNMSSPVLRYLRQFADNASGLTLVGTLFLVVTAIAMLLTIENALNQIWGVKRPRPLLRRMGLYVLMLAIVPPALGVSLWAMSYVLGMSIGLLGTVPPAAQFALTLGPVLLGALGLTTMFRFVPNAAVGWPEAALGGVFAAAALELGKRAFATYVLKFPTYKAVYGAFATLPIFLLWVYFSWLVTLAAALVAANWGRHSAKPAPRRRSPARR</sequence>
<feature type="transmembrane region" description="Helical" evidence="6">
    <location>
        <begin position="127"/>
        <end position="147"/>
    </location>
</feature>
<feature type="transmembrane region" description="Helical" evidence="6">
    <location>
        <begin position="241"/>
        <end position="261"/>
    </location>
</feature>
<gene>
    <name evidence="7" type="ORF">AACH06_16745</name>
</gene>
<keyword evidence="4 6" id="KW-1133">Transmembrane helix</keyword>
<organism evidence="7 8">
    <name type="scientific">Ideonella lacteola</name>
    <dbReference type="NCBI Taxonomy" id="2984193"/>
    <lineage>
        <taxon>Bacteria</taxon>
        <taxon>Pseudomonadati</taxon>
        <taxon>Pseudomonadota</taxon>
        <taxon>Betaproteobacteria</taxon>
        <taxon>Burkholderiales</taxon>
        <taxon>Sphaerotilaceae</taxon>
        <taxon>Ideonella</taxon>
    </lineage>
</organism>
<dbReference type="PANTHER" id="PTHR30213">
    <property type="entry name" value="INNER MEMBRANE PROTEIN YHJD"/>
    <property type="match status" value="1"/>
</dbReference>
<evidence type="ECO:0000256" key="1">
    <source>
        <dbReference type="ARBA" id="ARBA00004651"/>
    </source>
</evidence>
<dbReference type="PIRSF" id="PIRSF035875">
    <property type="entry name" value="RNase_BN"/>
    <property type="match status" value="1"/>
</dbReference>
<name>A0ABU9BTM9_9BURK</name>
<dbReference type="NCBIfam" id="TIGR00765">
    <property type="entry name" value="yihY_not_rbn"/>
    <property type="match status" value="1"/>
</dbReference>
<evidence type="ECO:0000256" key="5">
    <source>
        <dbReference type="ARBA" id="ARBA00023136"/>
    </source>
</evidence>
<evidence type="ECO:0000256" key="3">
    <source>
        <dbReference type="ARBA" id="ARBA00022692"/>
    </source>
</evidence>
<dbReference type="InterPro" id="IPR017039">
    <property type="entry name" value="Virul_fac_BrkB"/>
</dbReference>
<dbReference type="PANTHER" id="PTHR30213:SF0">
    <property type="entry name" value="UPF0761 MEMBRANE PROTEIN YIHY"/>
    <property type="match status" value="1"/>
</dbReference>
<keyword evidence="2" id="KW-1003">Cell membrane</keyword>
<evidence type="ECO:0000256" key="6">
    <source>
        <dbReference type="SAM" id="Phobius"/>
    </source>
</evidence>
<keyword evidence="3 6" id="KW-0812">Transmembrane</keyword>
<dbReference type="Pfam" id="PF03631">
    <property type="entry name" value="Virul_fac_BrkB"/>
    <property type="match status" value="1"/>
</dbReference>